<dbReference type="HAMAP" id="MF_00048">
    <property type="entry name" value="UPF0102"/>
    <property type="match status" value="1"/>
</dbReference>
<evidence type="ECO:0000256" key="2">
    <source>
        <dbReference type="HAMAP-Rule" id="MF_00048"/>
    </source>
</evidence>
<dbReference type="CDD" id="cd20736">
    <property type="entry name" value="PoNe_Nuclease"/>
    <property type="match status" value="1"/>
</dbReference>
<dbReference type="InterPro" id="IPR003509">
    <property type="entry name" value="UPF0102_YraN-like"/>
</dbReference>
<dbReference type="GO" id="GO:0003676">
    <property type="term" value="F:nucleic acid binding"/>
    <property type="evidence" value="ECO:0007669"/>
    <property type="project" value="InterPro"/>
</dbReference>
<organism evidence="3 4">
    <name type="scientific">Parazoarcus communis</name>
    <dbReference type="NCBI Taxonomy" id="41977"/>
    <lineage>
        <taxon>Bacteria</taxon>
        <taxon>Pseudomonadati</taxon>
        <taxon>Pseudomonadota</taxon>
        <taxon>Betaproteobacteria</taxon>
        <taxon>Rhodocyclales</taxon>
        <taxon>Zoogloeaceae</taxon>
        <taxon>Parazoarcus</taxon>
    </lineage>
</organism>
<dbReference type="InterPro" id="IPR011856">
    <property type="entry name" value="tRNA_endonuc-like_dom_sf"/>
</dbReference>
<evidence type="ECO:0000313" key="4">
    <source>
        <dbReference type="Proteomes" id="UP000244902"/>
    </source>
</evidence>
<proteinExistence type="inferred from homology"/>
<protein>
    <recommendedName>
        <fullName evidence="2">UPF0102 protein CEW87_10035</fullName>
    </recommendedName>
</protein>
<dbReference type="Proteomes" id="UP000244902">
    <property type="component" value="Chromosome"/>
</dbReference>
<dbReference type="NCBIfam" id="TIGR00252">
    <property type="entry name" value="YraN family protein"/>
    <property type="match status" value="1"/>
</dbReference>
<dbReference type="PANTHER" id="PTHR34039">
    <property type="entry name" value="UPF0102 PROTEIN YRAN"/>
    <property type="match status" value="1"/>
</dbReference>
<dbReference type="EMBL" id="CP022188">
    <property type="protein sequence ID" value="AWI79682.1"/>
    <property type="molecule type" value="Genomic_DNA"/>
</dbReference>
<dbReference type="AlphaFoldDB" id="A0A2U8H169"/>
<dbReference type="PANTHER" id="PTHR34039:SF1">
    <property type="entry name" value="UPF0102 PROTEIN YRAN"/>
    <property type="match status" value="1"/>
</dbReference>
<gene>
    <name evidence="3" type="ORF">CEW87_10035</name>
</gene>
<dbReference type="Gene3D" id="3.40.1350.10">
    <property type="match status" value="1"/>
</dbReference>
<dbReference type="InterPro" id="IPR011335">
    <property type="entry name" value="Restrct_endonuc-II-like"/>
</dbReference>
<dbReference type="SUPFAM" id="SSF52980">
    <property type="entry name" value="Restriction endonuclease-like"/>
    <property type="match status" value="1"/>
</dbReference>
<sequence length="137" mass="14942">MKKSAEGGRTSIVGARTTPAQARGQIAEDLAAAHLERNGLQILARNVRCRGGEVDLIGLERNTLVFVEVRLRGNSRFGGAAASITAEKQRRIVHAARWWLSGGGRSHANRPCRFDAILFDAPDANHLDWIRAAFDAD</sequence>
<evidence type="ECO:0000313" key="3">
    <source>
        <dbReference type="EMBL" id="AWI79682.1"/>
    </source>
</evidence>
<dbReference type="OrthoDB" id="9794876at2"/>
<name>A0A2U8H169_9RHOO</name>
<dbReference type="NCBIfam" id="NF009150">
    <property type="entry name" value="PRK12497.1-3"/>
    <property type="match status" value="1"/>
</dbReference>
<reference evidence="3 4" key="1">
    <citation type="submission" date="2017-06" db="EMBL/GenBank/DDBJ databases">
        <title>Azoarcus sp. TSNA42 complete genome sequence.</title>
        <authorList>
            <person name="Woo J.-H."/>
            <person name="Kim H.-S."/>
        </authorList>
    </citation>
    <scope>NUCLEOTIDE SEQUENCE [LARGE SCALE GENOMIC DNA]</scope>
    <source>
        <strain evidence="3 4">TSNA42</strain>
    </source>
</reference>
<accession>A0A2U8H169</accession>
<dbReference type="RefSeq" id="WP_108972711.1">
    <property type="nucleotide sequence ID" value="NZ_CP022188.1"/>
</dbReference>
<comment type="similarity">
    <text evidence="1 2">Belongs to the UPF0102 family.</text>
</comment>
<dbReference type="Pfam" id="PF02021">
    <property type="entry name" value="UPF0102"/>
    <property type="match status" value="1"/>
</dbReference>
<evidence type="ECO:0000256" key="1">
    <source>
        <dbReference type="ARBA" id="ARBA00006738"/>
    </source>
</evidence>